<feature type="domain" description="Cytochrome c" evidence="5">
    <location>
        <begin position="126"/>
        <end position="309"/>
    </location>
</feature>
<name>A0A7W7Y9F7_9BACT</name>
<feature type="signal peptide" evidence="4">
    <location>
        <begin position="1"/>
        <end position="19"/>
    </location>
</feature>
<evidence type="ECO:0000256" key="1">
    <source>
        <dbReference type="ARBA" id="ARBA00022723"/>
    </source>
</evidence>
<evidence type="ECO:0000313" key="7">
    <source>
        <dbReference type="Proteomes" id="UP000590740"/>
    </source>
</evidence>
<evidence type="ECO:0000256" key="3">
    <source>
        <dbReference type="PROSITE-ProRule" id="PRU00433"/>
    </source>
</evidence>
<dbReference type="EMBL" id="JACHIG010000002">
    <property type="protein sequence ID" value="MBB5031872.1"/>
    <property type="molecule type" value="Genomic_DNA"/>
</dbReference>
<dbReference type="GO" id="GO:0009055">
    <property type="term" value="F:electron transfer activity"/>
    <property type="evidence" value="ECO:0007669"/>
    <property type="project" value="InterPro"/>
</dbReference>
<keyword evidence="1 3" id="KW-0479">Metal-binding</keyword>
<dbReference type="InterPro" id="IPR009056">
    <property type="entry name" value="Cyt_c-like_dom"/>
</dbReference>
<organism evidence="6 7">
    <name type="scientific">Prosthecobacter vanneervenii</name>
    <dbReference type="NCBI Taxonomy" id="48466"/>
    <lineage>
        <taxon>Bacteria</taxon>
        <taxon>Pseudomonadati</taxon>
        <taxon>Verrucomicrobiota</taxon>
        <taxon>Verrucomicrobiia</taxon>
        <taxon>Verrucomicrobiales</taxon>
        <taxon>Verrucomicrobiaceae</taxon>
        <taxon>Prosthecobacter</taxon>
    </lineage>
</organism>
<dbReference type="GO" id="GO:0020037">
    <property type="term" value="F:heme binding"/>
    <property type="evidence" value="ECO:0007669"/>
    <property type="project" value="InterPro"/>
</dbReference>
<evidence type="ECO:0000259" key="5">
    <source>
        <dbReference type="PROSITE" id="PS51007"/>
    </source>
</evidence>
<gene>
    <name evidence="6" type="ORF">HNQ65_001440</name>
</gene>
<accession>A0A7W7Y9F7</accession>
<evidence type="ECO:0000256" key="2">
    <source>
        <dbReference type="ARBA" id="ARBA00023004"/>
    </source>
</evidence>
<dbReference type="RefSeq" id="WP_184338804.1">
    <property type="nucleotide sequence ID" value="NZ_JACHIG010000002.1"/>
</dbReference>
<evidence type="ECO:0000313" key="6">
    <source>
        <dbReference type="EMBL" id="MBB5031872.1"/>
    </source>
</evidence>
<keyword evidence="4" id="KW-0732">Signal</keyword>
<reference evidence="6 7" key="1">
    <citation type="submission" date="2020-08" db="EMBL/GenBank/DDBJ databases">
        <title>Genomic Encyclopedia of Type Strains, Phase IV (KMG-IV): sequencing the most valuable type-strain genomes for metagenomic binning, comparative biology and taxonomic classification.</title>
        <authorList>
            <person name="Goeker M."/>
        </authorList>
    </citation>
    <scope>NUCLEOTIDE SEQUENCE [LARGE SCALE GENOMIC DNA]</scope>
    <source>
        <strain evidence="6 7">DSM 12252</strain>
    </source>
</reference>
<comment type="caution">
    <text evidence="6">The sequence shown here is derived from an EMBL/GenBank/DDBJ whole genome shotgun (WGS) entry which is preliminary data.</text>
</comment>
<protein>
    <recommendedName>
        <fullName evidence="5">Cytochrome c domain-containing protein</fullName>
    </recommendedName>
</protein>
<dbReference type="AlphaFoldDB" id="A0A7W7Y9F7"/>
<proteinExistence type="predicted"/>
<dbReference type="GO" id="GO:0046872">
    <property type="term" value="F:metal ion binding"/>
    <property type="evidence" value="ECO:0007669"/>
    <property type="project" value="UniProtKB-KW"/>
</dbReference>
<dbReference type="Proteomes" id="UP000590740">
    <property type="component" value="Unassembled WGS sequence"/>
</dbReference>
<feature type="chain" id="PRO_5031415061" description="Cytochrome c domain-containing protein" evidence="4">
    <location>
        <begin position="20"/>
        <end position="418"/>
    </location>
</feature>
<keyword evidence="2 3" id="KW-0408">Iron</keyword>
<dbReference type="PROSITE" id="PS51007">
    <property type="entry name" value="CYTC"/>
    <property type="match status" value="1"/>
</dbReference>
<evidence type="ECO:0000256" key="4">
    <source>
        <dbReference type="SAM" id="SignalP"/>
    </source>
</evidence>
<keyword evidence="3" id="KW-0349">Heme</keyword>
<keyword evidence="7" id="KW-1185">Reference proteome</keyword>
<sequence length="418" mass="47167">MRSQISTMLLFLAISAAPAAETKAPRVIDFRGPPHNYLDWKPKDRFAELQEKVENGSVKLDTESDKAFLTSLLQALNIPVSSQLLVFSASSLQSEIINPRNPRALYFNEDTYLGWVPGGLVEIIAEDPDMGPMFYVFDRLRPGGAVPRVTRSTKCMNCHAGNATRRLPGLVAESLLVSRAGSSLETYRRDVQGHQIPLETRFGGWHLTGQHNLSSTKANIMGIPNAGKNQIVPVEPGQYSDLSLHLLPTSDILPHLVNEHQMGFENRLVYAIYTVRQLKSDDKGMLGAAAKAEIDERAQEMARYIMFADEAKFPAKGMVGDETYAKDFLRDCKLSKTGLSLKDLDLKTRMFKHRCSYMLYSDTWKAAPKELKERVYYHMALYLREQPDSQHAHIPPAERLAIRTILKDTMTDLPSWWR</sequence>